<dbReference type="KEGG" id="asd:AS9A_1410"/>
<dbReference type="RefSeq" id="WP_013806211.1">
    <property type="nucleotide sequence ID" value="NC_015564.1"/>
</dbReference>
<evidence type="ECO:0000313" key="3">
    <source>
        <dbReference type="EMBL" id="AEF39862.1"/>
    </source>
</evidence>
<accession>F6EGD7</accession>
<evidence type="ECO:0000259" key="1">
    <source>
        <dbReference type="Pfam" id="PF00723"/>
    </source>
</evidence>
<dbReference type="STRING" id="443218.AS9A_1410"/>
<dbReference type="PANTHER" id="PTHR31616:SF0">
    <property type="entry name" value="GLUCAN 1,4-ALPHA-GLUCOSIDASE"/>
    <property type="match status" value="1"/>
</dbReference>
<dbReference type="GO" id="GO:0005975">
    <property type="term" value="P:carbohydrate metabolic process"/>
    <property type="evidence" value="ECO:0007669"/>
    <property type="project" value="InterPro"/>
</dbReference>
<dbReference type="PANTHER" id="PTHR31616">
    <property type="entry name" value="TREHALASE"/>
    <property type="match status" value="1"/>
</dbReference>
<organism evidence="3 4">
    <name type="scientific">Hoyosella subflava (strain DSM 45089 / JCM 17490 / NBRC 109087 / DQS3-9A1)</name>
    <name type="common">Amycolicicoccus subflavus</name>
    <dbReference type="NCBI Taxonomy" id="443218"/>
    <lineage>
        <taxon>Bacteria</taxon>
        <taxon>Bacillati</taxon>
        <taxon>Actinomycetota</taxon>
        <taxon>Actinomycetes</taxon>
        <taxon>Mycobacteriales</taxon>
        <taxon>Hoyosellaceae</taxon>
        <taxon>Hoyosella</taxon>
    </lineage>
</organism>
<protein>
    <submittedName>
        <fullName evidence="3">Putative glycosyl hydrolase, family 15</fullName>
    </submittedName>
</protein>
<keyword evidence="3" id="KW-0378">Hydrolase</keyword>
<feature type="domain" description="GH15-like" evidence="1">
    <location>
        <begin position="245"/>
        <end position="542"/>
    </location>
</feature>
<dbReference type="Gene3D" id="1.50.10.10">
    <property type="match status" value="1"/>
</dbReference>
<dbReference type="Proteomes" id="UP000009235">
    <property type="component" value="Chromosome"/>
</dbReference>
<dbReference type="InterPro" id="IPR045582">
    <property type="entry name" value="Trehalase-like_N"/>
</dbReference>
<dbReference type="GO" id="GO:0004553">
    <property type="term" value="F:hydrolase activity, hydrolyzing O-glycosyl compounds"/>
    <property type="evidence" value="ECO:0007669"/>
    <property type="project" value="UniProtKB-ARBA"/>
</dbReference>
<dbReference type="OrthoDB" id="3902805at2"/>
<dbReference type="AlphaFoldDB" id="F6EGD7"/>
<dbReference type="InterPro" id="IPR008928">
    <property type="entry name" value="6-hairpin_glycosidase_sf"/>
</dbReference>
<dbReference type="InterPro" id="IPR011613">
    <property type="entry name" value="GH15-like"/>
</dbReference>
<evidence type="ECO:0000313" key="4">
    <source>
        <dbReference type="Proteomes" id="UP000009235"/>
    </source>
</evidence>
<gene>
    <name evidence="3" type="primary">wcoR</name>
    <name evidence="3" type="ordered locus">AS9A_1410</name>
</gene>
<dbReference type="Pfam" id="PF00723">
    <property type="entry name" value="Glyco_hydro_15"/>
    <property type="match status" value="1"/>
</dbReference>
<dbReference type="EMBL" id="CP002786">
    <property type="protein sequence ID" value="AEF39862.1"/>
    <property type="molecule type" value="Genomic_DNA"/>
</dbReference>
<dbReference type="eggNOG" id="COG3387">
    <property type="taxonomic scope" value="Bacteria"/>
</dbReference>
<sequence>MQDHASPAIGISDLPAREEGYVDLRSYAAIGDGRTVALIAHDGSVDWYPMPNLDSPPVFARLLDSENGGCFELHPAQAHSATREYIPGTNVLQTTYQTGTGKVRVTDSLNTGKSGRLPWGEFARRIDGLEGTMELHWRVAPGTRLNRVSPWADSTRQCPLLRVGDVTLGVIGCAGEELNFSDRTVSGTITVEAGKHRLIALISTRHEPLPCPDPEHILDGIERTVSYWKSWSSELHYDGPWSGEVLRSALALKVLTHSHSGAIAAAATTSLPEDPSGGKNWDYRFAWIRDAAYTLHALIRFGEREEVHSAVSWLLRMIRKQGPDPEVFSTLAGELPHSEHEVDAPGWRGIGPVIEGNRVGGQLQLGVYGDLFDMIDLYLEGGNVIDQPTARLLADIADRTCDVWHQRDAGIWELTEARHYTSSKMGCWHALECAVRLAEAGQIEGEAARWQTERDRIKQWILQNCWSHERQSYVWYAGSNTLDASVLIHAMSGFDRSERMSTTIDAVQQELGDGPLIYRYTGMQREEGAFVACSFWMVAALAEVGRKAEAERLMAQLVPLANDVGLYAEMIHPEDNRFLGNLPQGLSHLALMTAALTLIEKY</sequence>
<dbReference type="Pfam" id="PF19291">
    <property type="entry name" value="TREH_N"/>
    <property type="match status" value="1"/>
</dbReference>
<keyword evidence="4" id="KW-1185">Reference proteome</keyword>
<dbReference type="InterPro" id="IPR012341">
    <property type="entry name" value="6hp_glycosidase-like_sf"/>
</dbReference>
<dbReference type="HOGENOM" id="CLU_010399_3_1_11"/>
<feature type="domain" description="Trehalase-like N-terminal" evidence="2">
    <location>
        <begin position="28"/>
        <end position="111"/>
    </location>
</feature>
<proteinExistence type="predicted"/>
<dbReference type="SUPFAM" id="SSF48208">
    <property type="entry name" value="Six-hairpin glycosidases"/>
    <property type="match status" value="1"/>
</dbReference>
<evidence type="ECO:0000259" key="2">
    <source>
        <dbReference type="Pfam" id="PF19291"/>
    </source>
</evidence>
<name>F6EGD7_HOYSD</name>
<reference evidence="3 4" key="1">
    <citation type="journal article" date="2011" name="J. Bacteriol.">
        <title>Complete genome sequence of Amycolicicoccus subflavus DQS3-9A1T, an actinomycete isolated from crude oil-polluted soil.</title>
        <authorList>
            <person name="Cai M."/>
            <person name="Chen W.M."/>
            <person name="Nie Y."/>
            <person name="Chi C.Q."/>
            <person name="Wang Y.N."/>
            <person name="Tang Y.Q."/>
            <person name="Li G.Y."/>
            <person name="Wu X.L."/>
        </authorList>
    </citation>
    <scope>NUCLEOTIDE SEQUENCE [LARGE SCALE GENOMIC DNA]</scope>
    <source>
        <strain evidence="4">DSM 45089 / DQS3-9A1</strain>
    </source>
</reference>